<name>A0A1G9RIT4_9BURK</name>
<keyword evidence="2" id="KW-1185">Reference proteome</keyword>
<sequence length="55" mass="6312">MNTSTDSRVLLNYIQQELQPLRERIAQLEAQVAKLQPAEPKRLPWAGLLERKAAQ</sequence>
<proteinExistence type="predicted"/>
<evidence type="ECO:0000313" key="2">
    <source>
        <dbReference type="Proteomes" id="UP000198552"/>
    </source>
</evidence>
<gene>
    <name evidence="1" type="ORF">SAMN05428957_103284</name>
</gene>
<dbReference type="Proteomes" id="UP000198552">
    <property type="component" value="Unassembled WGS sequence"/>
</dbReference>
<protein>
    <submittedName>
        <fullName evidence="1">Uncharacterized protein</fullName>
    </submittedName>
</protein>
<reference evidence="2" key="1">
    <citation type="submission" date="2016-10" db="EMBL/GenBank/DDBJ databases">
        <authorList>
            <person name="Varghese N."/>
            <person name="Submissions S."/>
        </authorList>
    </citation>
    <scope>NUCLEOTIDE SEQUENCE [LARGE SCALE GENOMIC DNA]</scope>
    <source>
        <strain evidence="2">EPL6</strain>
    </source>
</reference>
<dbReference type="EMBL" id="FNHP01000003">
    <property type="protein sequence ID" value="SDM22767.1"/>
    <property type="molecule type" value="Genomic_DNA"/>
</dbReference>
<organism evidence="1 2">
    <name type="scientific">Oryzisolibacter propanilivorax</name>
    <dbReference type="NCBI Taxonomy" id="1527607"/>
    <lineage>
        <taxon>Bacteria</taxon>
        <taxon>Pseudomonadati</taxon>
        <taxon>Pseudomonadota</taxon>
        <taxon>Betaproteobacteria</taxon>
        <taxon>Burkholderiales</taxon>
        <taxon>Comamonadaceae</taxon>
        <taxon>Oryzisolibacter</taxon>
    </lineage>
</organism>
<dbReference type="AlphaFoldDB" id="A0A1G9RIT4"/>
<evidence type="ECO:0000313" key="1">
    <source>
        <dbReference type="EMBL" id="SDM22767.1"/>
    </source>
</evidence>
<accession>A0A1G9RIT4</accession>
<dbReference type="RefSeq" id="WP_175488235.1">
    <property type="nucleotide sequence ID" value="NZ_FNHP01000003.1"/>
</dbReference>
<dbReference type="STRING" id="1527607.SAMN05428957_103284"/>